<dbReference type="GO" id="GO:0000981">
    <property type="term" value="F:DNA-binding transcription factor activity, RNA polymerase II-specific"/>
    <property type="evidence" value="ECO:0007669"/>
    <property type="project" value="TreeGrafter"/>
</dbReference>
<dbReference type="STRING" id="114155.A0A4Q9P6F1"/>
<evidence type="ECO:0000256" key="2">
    <source>
        <dbReference type="ARBA" id="ARBA00023015"/>
    </source>
</evidence>
<dbReference type="Proteomes" id="UP000292957">
    <property type="component" value="Unassembled WGS sequence"/>
</dbReference>
<dbReference type="InterPro" id="IPR011598">
    <property type="entry name" value="bHLH_dom"/>
</dbReference>
<keyword evidence="3" id="KW-0238">DNA-binding</keyword>
<reference evidence="8 10" key="1">
    <citation type="submission" date="2019-01" db="EMBL/GenBank/DDBJ databases">
        <title>Draft genome sequences of three monokaryotic isolates of the white-rot basidiomycete fungus Dichomitus squalens.</title>
        <authorList>
            <consortium name="DOE Joint Genome Institute"/>
            <person name="Lopez S.C."/>
            <person name="Andreopoulos B."/>
            <person name="Pangilinan J."/>
            <person name="Lipzen A."/>
            <person name="Riley R."/>
            <person name="Ahrendt S."/>
            <person name="Ng V."/>
            <person name="Barry K."/>
            <person name="Daum C."/>
            <person name="Grigoriev I.V."/>
            <person name="Hilden K.S."/>
            <person name="Makela M.R."/>
            <person name="de Vries R.P."/>
        </authorList>
    </citation>
    <scope>NUCLEOTIDE SEQUENCE [LARGE SCALE GENOMIC DNA]</scope>
    <source>
        <strain evidence="9 10">CBS 464.89</strain>
        <strain evidence="8">OM18370.1</strain>
    </source>
</reference>
<dbReference type="PROSITE" id="PS50888">
    <property type="entry name" value="BHLH"/>
    <property type="match status" value="1"/>
</dbReference>
<dbReference type="EMBL" id="ML143388">
    <property type="protein sequence ID" value="TBU34456.1"/>
    <property type="molecule type" value="Genomic_DNA"/>
</dbReference>
<comment type="subcellular location">
    <subcellularLocation>
        <location evidence="1">Nucleus</location>
    </subcellularLocation>
</comment>
<evidence type="ECO:0000259" key="7">
    <source>
        <dbReference type="PROSITE" id="PS50888"/>
    </source>
</evidence>
<feature type="domain" description="BHLH" evidence="7">
    <location>
        <begin position="195"/>
        <end position="245"/>
    </location>
</feature>
<evidence type="ECO:0000256" key="4">
    <source>
        <dbReference type="ARBA" id="ARBA00023163"/>
    </source>
</evidence>
<feature type="region of interest" description="Disordered" evidence="6">
    <location>
        <begin position="100"/>
        <end position="140"/>
    </location>
</feature>
<dbReference type="Gene3D" id="4.10.280.10">
    <property type="entry name" value="Helix-loop-helix DNA-binding domain"/>
    <property type="match status" value="1"/>
</dbReference>
<evidence type="ECO:0000256" key="3">
    <source>
        <dbReference type="ARBA" id="ARBA00023125"/>
    </source>
</evidence>
<feature type="region of interest" description="Disordered" evidence="6">
    <location>
        <begin position="153"/>
        <end position="208"/>
    </location>
</feature>
<protein>
    <recommendedName>
        <fullName evidence="7">BHLH domain-containing protein</fullName>
    </recommendedName>
</protein>
<evidence type="ECO:0000313" key="10">
    <source>
        <dbReference type="Proteomes" id="UP000292082"/>
    </source>
</evidence>
<evidence type="ECO:0000256" key="1">
    <source>
        <dbReference type="ARBA" id="ARBA00004123"/>
    </source>
</evidence>
<evidence type="ECO:0000313" key="8">
    <source>
        <dbReference type="EMBL" id="TBU34456.1"/>
    </source>
</evidence>
<keyword evidence="5" id="KW-0539">Nucleus</keyword>
<gene>
    <name evidence="9" type="ORF">BD310DRAFT_904373</name>
    <name evidence="8" type="ORF">BD311DRAFT_773544</name>
</gene>
<dbReference type="SUPFAM" id="SSF47459">
    <property type="entry name" value="HLH, helix-loop-helix DNA-binding domain"/>
    <property type="match status" value="1"/>
</dbReference>
<dbReference type="InterPro" id="IPR052207">
    <property type="entry name" value="Max-like/E-box_TFs"/>
</dbReference>
<organism evidence="8">
    <name type="scientific">Dichomitus squalens</name>
    <dbReference type="NCBI Taxonomy" id="114155"/>
    <lineage>
        <taxon>Eukaryota</taxon>
        <taxon>Fungi</taxon>
        <taxon>Dikarya</taxon>
        <taxon>Basidiomycota</taxon>
        <taxon>Agaricomycotina</taxon>
        <taxon>Agaricomycetes</taxon>
        <taxon>Polyporales</taxon>
        <taxon>Polyporaceae</taxon>
        <taxon>Dichomitus</taxon>
    </lineage>
</organism>
<keyword evidence="4" id="KW-0804">Transcription</keyword>
<dbReference type="GO" id="GO:0005634">
    <property type="term" value="C:nucleus"/>
    <property type="evidence" value="ECO:0007669"/>
    <property type="project" value="UniProtKB-SubCell"/>
</dbReference>
<sequence length="312" mass="33915">METAHMENVLDHTKNADFMDTAAYYNDPLSGLDYLQYPPHSPFGVSSMGLPPTSSPRSFSSLPLSGGLNEYTYTSPSGNYSTGSPARPYTPTTIYPNALSNLSAGDLSSDSVGSTRSRRGSGSHSPGPSVPPGSLAAIPRSHRFNPLGAAATIRASARQQQQKKRSKASDEFASDDDDDFNPAPSAANNDMRREEIRRQRIESEQRRRDELRDGYRRLKDALPVSNQKSSKVSLLDRATTHIRYLEMTQQQLQTRLQQAEAETAHLRHVNEALMLGTAEQRHAAAASAVAAAQVQQQNVAVAAAAVASVNKY</sequence>
<proteinExistence type="predicted"/>
<keyword evidence="2" id="KW-0805">Transcription regulation</keyword>
<dbReference type="GO" id="GO:0046983">
    <property type="term" value="F:protein dimerization activity"/>
    <property type="evidence" value="ECO:0007669"/>
    <property type="project" value="InterPro"/>
</dbReference>
<dbReference type="SMART" id="SM00353">
    <property type="entry name" value="HLH"/>
    <property type="match status" value="1"/>
</dbReference>
<dbReference type="AlphaFoldDB" id="A0A4Q9P6F1"/>
<dbReference type="OMA" id="HVNEALM"/>
<dbReference type="InterPro" id="IPR036638">
    <property type="entry name" value="HLH_DNA-bd_sf"/>
</dbReference>
<dbReference type="GO" id="GO:0000978">
    <property type="term" value="F:RNA polymerase II cis-regulatory region sequence-specific DNA binding"/>
    <property type="evidence" value="ECO:0007669"/>
    <property type="project" value="TreeGrafter"/>
</dbReference>
<dbReference type="PANTHER" id="PTHR15741:SF27">
    <property type="entry name" value="TRANSCRIPTION FACTOR AP-4"/>
    <property type="match status" value="1"/>
</dbReference>
<evidence type="ECO:0000256" key="5">
    <source>
        <dbReference type="ARBA" id="ARBA00023242"/>
    </source>
</evidence>
<name>A0A4Q9P6F1_9APHY</name>
<keyword evidence="10" id="KW-1185">Reference proteome</keyword>
<dbReference type="PANTHER" id="PTHR15741">
    <property type="entry name" value="BASIC HELIX-LOOP-HELIX ZIP TRANSCRIPTION FACTOR"/>
    <property type="match status" value="1"/>
</dbReference>
<feature type="compositionally biased region" description="Basic and acidic residues" evidence="6">
    <location>
        <begin position="190"/>
        <end position="208"/>
    </location>
</feature>
<dbReference type="OrthoDB" id="5778525at2759"/>
<evidence type="ECO:0000313" key="9">
    <source>
        <dbReference type="EMBL" id="TBU62104.1"/>
    </source>
</evidence>
<evidence type="ECO:0000256" key="6">
    <source>
        <dbReference type="SAM" id="MobiDB-lite"/>
    </source>
</evidence>
<dbReference type="Proteomes" id="UP000292082">
    <property type="component" value="Unassembled WGS sequence"/>
</dbReference>
<dbReference type="Pfam" id="PF00010">
    <property type="entry name" value="HLH"/>
    <property type="match status" value="1"/>
</dbReference>
<accession>A0A4Q9P6F1</accession>
<dbReference type="CDD" id="cd00083">
    <property type="entry name" value="bHLH_SF"/>
    <property type="match status" value="1"/>
</dbReference>
<dbReference type="EMBL" id="ML145095">
    <property type="protein sequence ID" value="TBU62104.1"/>
    <property type="molecule type" value="Genomic_DNA"/>
</dbReference>